<feature type="compositionally biased region" description="Polar residues" evidence="4">
    <location>
        <begin position="1"/>
        <end position="14"/>
    </location>
</feature>
<dbReference type="GO" id="GO:0048188">
    <property type="term" value="C:Set1C/COMPASS complex"/>
    <property type="evidence" value="ECO:0007669"/>
    <property type="project" value="InterPro"/>
</dbReference>
<dbReference type="InterPro" id="IPR037353">
    <property type="entry name" value="ASH2"/>
</dbReference>
<evidence type="ECO:0000313" key="7">
    <source>
        <dbReference type="Proteomes" id="UP000799766"/>
    </source>
</evidence>
<evidence type="ECO:0000256" key="3">
    <source>
        <dbReference type="ARBA" id="ARBA00038149"/>
    </source>
</evidence>
<keyword evidence="7" id="KW-1185">Reference proteome</keyword>
<feature type="compositionally biased region" description="Low complexity" evidence="4">
    <location>
        <begin position="46"/>
        <end position="56"/>
    </location>
</feature>
<name>A0A6A6PFA4_9PEZI</name>
<dbReference type="InterPro" id="IPR043136">
    <property type="entry name" value="B30.2/SPRY_sf"/>
</dbReference>
<dbReference type="SMART" id="SM00449">
    <property type="entry name" value="SPRY"/>
    <property type="match status" value="1"/>
</dbReference>
<reference evidence="6" key="1">
    <citation type="journal article" date="2020" name="Stud. Mycol.">
        <title>101 Dothideomycetes genomes: a test case for predicting lifestyles and emergence of pathogens.</title>
        <authorList>
            <person name="Haridas S."/>
            <person name="Albert R."/>
            <person name="Binder M."/>
            <person name="Bloem J."/>
            <person name="Labutti K."/>
            <person name="Salamov A."/>
            <person name="Andreopoulos B."/>
            <person name="Baker S."/>
            <person name="Barry K."/>
            <person name="Bills G."/>
            <person name="Bluhm B."/>
            <person name="Cannon C."/>
            <person name="Castanera R."/>
            <person name="Culley D."/>
            <person name="Daum C."/>
            <person name="Ezra D."/>
            <person name="Gonzalez J."/>
            <person name="Henrissat B."/>
            <person name="Kuo A."/>
            <person name="Liang C."/>
            <person name="Lipzen A."/>
            <person name="Lutzoni F."/>
            <person name="Magnuson J."/>
            <person name="Mondo S."/>
            <person name="Nolan M."/>
            <person name="Ohm R."/>
            <person name="Pangilinan J."/>
            <person name="Park H.-J."/>
            <person name="Ramirez L."/>
            <person name="Alfaro M."/>
            <person name="Sun H."/>
            <person name="Tritt A."/>
            <person name="Yoshinaga Y."/>
            <person name="Zwiers L.-H."/>
            <person name="Turgeon B."/>
            <person name="Goodwin S."/>
            <person name="Spatafora J."/>
            <person name="Crous P."/>
            <person name="Grigoriev I."/>
        </authorList>
    </citation>
    <scope>NUCLEOTIDE SEQUENCE</scope>
    <source>
        <strain evidence="6">ATCC 16933</strain>
    </source>
</reference>
<feature type="domain" description="SPRY" evidence="5">
    <location>
        <begin position="225"/>
        <end position="491"/>
    </location>
</feature>
<dbReference type="OrthoDB" id="10266026at2759"/>
<sequence length="585" mass="64432">MADASPSSRGTTPTIHAPRRTLDEDHAPAVSSPLNPNPDVNNAGNTPTARPRPAATKPLQREQREKRETFKKREAHTPRGSTPDVGGGSGSGSKQLKATAAAPATAVPSPMRYSIPEPRLSDYEGPKDPIFTSHEPVPFMTPDGERELKKPTDHAENKKAYRYTHCVADPLFRHKQFYRQSDQKPYGPRMSFEDSDKWMHYDESGTFLTNEKGWRMARANVVAREGSHYYEVKIVRGISREGPPTAREGAPQPHIRMGWARREAPLDAPVGFDSYSYGVTDMRFETMYRSRASRITQPGANAPKPKQTTKNKRKASASEPPADYAREGDVIGLEINLPSISLHQKVVEGYYNPAVDLSAGFDDPPGPAHDIIRDRIPVPYKGNVYFEQLEYQMTKGMEAYSDRGPFNKVTPSANHEDVSLRSLPHSSIKVYKNGKLIGTAFEDLMAFLPPASAPQLSSGARVGFDDGMLGYFPAIAAFSGGIAQLNFGPDFWCPPPHLVPEDVEMTDGPTSEGAGTTPSPLRPMLKAISDRFKEQIAEDVVWDLVDEVDFFMQDGGFSYTGENGKARRVVPTAGGIAKLKEEADD</sequence>
<dbReference type="Proteomes" id="UP000799766">
    <property type="component" value="Unassembled WGS sequence"/>
</dbReference>
<feature type="compositionally biased region" description="Basic and acidic residues" evidence="4">
    <location>
        <begin position="59"/>
        <end position="77"/>
    </location>
</feature>
<feature type="region of interest" description="Disordered" evidence="4">
    <location>
        <begin position="292"/>
        <end position="323"/>
    </location>
</feature>
<keyword evidence="2" id="KW-0539">Nucleus</keyword>
<dbReference type="CDD" id="cd12872">
    <property type="entry name" value="SPRY_Ash2"/>
    <property type="match status" value="1"/>
</dbReference>
<proteinExistence type="inferred from homology"/>
<feature type="region of interest" description="Disordered" evidence="4">
    <location>
        <begin position="133"/>
        <end position="154"/>
    </location>
</feature>
<feature type="compositionally biased region" description="Basic and acidic residues" evidence="4">
    <location>
        <begin position="143"/>
        <end position="154"/>
    </location>
</feature>
<evidence type="ECO:0000256" key="1">
    <source>
        <dbReference type="ARBA" id="ARBA00004123"/>
    </source>
</evidence>
<evidence type="ECO:0000256" key="4">
    <source>
        <dbReference type="SAM" id="MobiDB-lite"/>
    </source>
</evidence>
<dbReference type="PANTHER" id="PTHR10598:SF0">
    <property type="entry name" value="SET1_ASH2 HISTONE METHYLTRANSFERASE COMPLEX SUBUNIT ASH2"/>
    <property type="match status" value="1"/>
</dbReference>
<feature type="region of interest" description="Disordered" evidence="4">
    <location>
        <begin position="1"/>
        <end position="119"/>
    </location>
</feature>
<evidence type="ECO:0000259" key="5">
    <source>
        <dbReference type="SMART" id="SM00449"/>
    </source>
</evidence>
<evidence type="ECO:0000313" key="6">
    <source>
        <dbReference type="EMBL" id="KAF2462043.1"/>
    </source>
</evidence>
<evidence type="ECO:0000256" key="2">
    <source>
        <dbReference type="ARBA" id="ARBA00023242"/>
    </source>
</evidence>
<dbReference type="Gene3D" id="2.60.120.920">
    <property type="match status" value="1"/>
</dbReference>
<feature type="compositionally biased region" description="Polar residues" evidence="4">
    <location>
        <begin position="32"/>
        <end position="45"/>
    </location>
</feature>
<organism evidence="6 7">
    <name type="scientific">Lineolata rhizophorae</name>
    <dbReference type="NCBI Taxonomy" id="578093"/>
    <lineage>
        <taxon>Eukaryota</taxon>
        <taxon>Fungi</taxon>
        <taxon>Dikarya</taxon>
        <taxon>Ascomycota</taxon>
        <taxon>Pezizomycotina</taxon>
        <taxon>Dothideomycetes</taxon>
        <taxon>Dothideomycetes incertae sedis</taxon>
        <taxon>Lineolatales</taxon>
        <taxon>Lineolataceae</taxon>
        <taxon>Lineolata</taxon>
    </lineage>
</organism>
<dbReference type="AlphaFoldDB" id="A0A6A6PFA4"/>
<dbReference type="GO" id="GO:0000976">
    <property type="term" value="F:transcription cis-regulatory region binding"/>
    <property type="evidence" value="ECO:0007669"/>
    <property type="project" value="TreeGrafter"/>
</dbReference>
<comment type="subcellular location">
    <subcellularLocation>
        <location evidence="1">Nucleus</location>
    </subcellularLocation>
</comment>
<gene>
    <name evidence="6" type="ORF">BDY21DRAFT_360051</name>
</gene>
<dbReference type="SUPFAM" id="SSF49899">
    <property type="entry name" value="Concanavalin A-like lectins/glucanases"/>
    <property type="match status" value="1"/>
</dbReference>
<dbReference type="InterPro" id="IPR013320">
    <property type="entry name" value="ConA-like_dom_sf"/>
</dbReference>
<dbReference type="EMBL" id="MU001670">
    <property type="protein sequence ID" value="KAF2462043.1"/>
    <property type="molecule type" value="Genomic_DNA"/>
</dbReference>
<protein>
    <submittedName>
        <fullName evidence="6">Set1C complex protein</fullName>
    </submittedName>
</protein>
<dbReference type="PANTHER" id="PTHR10598">
    <property type="entry name" value="SET1/ASH2 HISTONE METHYLTRANSFERASE COMPLEX SUBUNIT ASH2"/>
    <property type="match status" value="1"/>
</dbReference>
<dbReference type="InterPro" id="IPR003877">
    <property type="entry name" value="SPRY_dom"/>
</dbReference>
<accession>A0A6A6PFA4</accession>
<comment type="similarity">
    <text evidence="3">Belongs to the cclA family.</text>
</comment>